<dbReference type="OMA" id="WSGRACT"/>
<evidence type="ECO:0000256" key="2">
    <source>
        <dbReference type="ARBA" id="ARBA00013064"/>
    </source>
</evidence>
<dbReference type="RefSeq" id="XP_001330101.1">
    <property type="nucleotide sequence ID" value="XM_001330066.1"/>
</dbReference>
<sequence>MTQNEAISQDCTMNNESMQEQQNSLSQEPVINADTVFKCPQCRYPLFKGSDIIQHEATKVRKIVKKRKQYASKENGCHSYFIDKPDWLDATGRLNDTINCPRCHIKLGHFNWYGSQCSCGEWIKPSFQFPKSRVDAI</sequence>
<reference evidence="6" key="1">
    <citation type="submission" date="2006-10" db="EMBL/GenBank/DDBJ databases">
        <authorList>
            <person name="Amadeo P."/>
            <person name="Zhao Q."/>
            <person name="Wortman J."/>
            <person name="Fraser-Liggett C."/>
            <person name="Carlton J."/>
        </authorList>
    </citation>
    <scope>NUCLEOTIDE SEQUENCE</scope>
    <source>
        <strain evidence="6">G3</strain>
    </source>
</reference>
<dbReference type="VEuPathDB" id="TrichDB:TVAGG3_0128190"/>
<reference evidence="6" key="2">
    <citation type="journal article" date="2007" name="Science">
        <title>Draft genome sequence of the sexually transmitted pathogen Trichomonas vaginalis.</title>
        <authorList>
            <person name="Carlton J.M."/>
            <person name="Hirt R.P."/>
            <person name="Silva J.C."/>
            <person name="Delcher A.L."/>
            <person name="Schatz M."/>
            <person name="Zhao Q."/>
            <person name="Wortman J.R."/>
            <person name="Bidwell S.L."/>
            <person name="Alsmark U.C.M."/>
            <person name="Besteiro S."/>
            <person name="Sicheritz-Ponten T."/>
            <person name="Noel C.J."/>
            <person name="Dacks J.B."/>
            <person name="Foster P.G."/>
            <person name="Simillion C."/>
            <person name="Van de Peer Y."/>
            <person name="Miranda-Saavedra D."/>
            <person name="Barton G.J."/>
            <person name="Westrop G.D."/>
            <person name="Mueller S."/>
            <person name="Dessi D."/>
            <person name="Fiori P.L."/>
            <person name="Ren Q."/>
            <person name="Paulsen I."/>
            <person name="Zhang H."/>
            <person name="Bastida-Corcuera F.D."/>
            <person name="Simoes-Barbosa A."/>
            <person name="Brown M.T."/>
            <person name="Hayes R.D."/>
            <person name="Mukherjee M."/>
            <person name="Okumura C.Y."/>
            <person name="Schneider R."/>
            <person name="Smith A.J."/>
            <person name="Vanacova S."/>
            <person name="Villalvazo M."/>
            <person name="Haas B.J."/>
            <person name="Pertea M."/>
            <person name="Feldblyum T.V."/>
            <person name="Utterback T.R."/>
            <person name="Shu C.L."/>
            <person name="Osoegawa K."/>
            <person name="de Jong P.J."/>
            <person name="Hrdy I."/>
            <person name="Horvathova L."/>
            <person name="Zubacova Z."/>
            <person name="Dolezal P."/>
            <person name="Malik S.B."/>
            <person name="Logsdon J.M. Jr."/>
            <person name="Henze K."/>
            <person name="Gupta A."/>
            <person name="Wang C.C."/>
            <person name="Dunne R.L."/>
            <person name="Upcroft J.A."/>
            <person name="Upcroft P."/>
            <person name="White O."/>
            <person name="Salzberg S.L."/>
            <person name="Tang P."/>
            <person name="Chiu C.-H."/>
            <person name="Lee Y.-S."/>
            <person name="Embley T.M."/>
            <person name="Coombs G.H."/>
            <person name="Mottram J.C."/>
            <person name="Tachezy J."/>
            <person name="Fraser-Liggett C.M."/>
            <person name="Johnson P.J."/>
        </authorList>
    </citation>
    <scope>NUCLEOTIDE SEQUENCE [LARGE SCALE GENOMIC DNA]</scope>
    <source>
        <strain evidence="6">G3</strain>
    </source>
</reference>
<dbReference type="EC" id="3.1.3.48" evidence="2"/>
<evidence type="ECO:0000256" key="5">
    <source>
        <dbReference type="SAM" id="MobiDB-lite"/>
    </source>
</evidence>
<dbReference type="SMR" id="A2F1Y7"/>
<dbReference type="InParanoid" id="A2F1Y7"/>
<keyword evidence="4" id="KW-0904">Protein phosphatase</keyword>
<dbReference type="EMBL" id="DS113579">
    <property type="protein sequence ID" value="EAY01085.1"/>
    <property type="molecule type" value="Genomic_DNA"/>
</dbReference>
<comment type="similarity">
    <text evidence="1">Belongs to the protein-tyrosine phosphatase family. Non-receptor class dual specificity subfamily.</text>
</comment>
<evidence type="ECO:0000313" key="6">
    <source>
        <dbReference type="EMBL" id="EAY01085.1"/>
    </source>
</evidence>
<dbReference type="eggNOG" id="KOG1716">
    <property type="taxonomic scope" value="Eukaryota"/>
</dbReference>
<evidence type="ECO:0000256" key="3">
    <source>
        <dbReference type="ARBA" id="ARBA00022801"/>
    </source>
</evidence>
<feature type="region of interest" description="Disordered" evidence="5">
    <location>
        <begin position="1"/>
        <end position="25"/>
    </location>
</feature>
<gene>
    <name evidence="6" type="ORF">TVAG_484590</name>
</gene>
<evidence type="ECO:0000256" key="4">
    <source>
        <dbReference type="ARBA" id="ARBA00022912"/>
    </source>
</evidence>
<dbReference type="OrthoDB" id="2017893at2759"/>
<evidence type="ECO:0000313" key="7">
    <source>
        <dbReference type="Proteomes" id="UP000001542"/>
    </source>
</evidence>
<dbReference type="GO" id="GO:0008138">
    <property type="term" value="F:protein tyrosine/serine/threonine phosphatase activity"/>
    <property type="evidence" value="ECO:0000318"/>
    <property type="project" value="GO_Central"/>
</dbReference>
<protein>
    <recommendedName>
        <fullName evidence="2">protein-tyrosine-phosphatase</fullName>
        <ecNumber evidence="2">3.1.3.48</ecNumber>
    </recommendedName>
</protein>
<dbReference type="GO" id="GO:0004725">
    <property type="term" value="F:protein tyrosine phosphatase activity"/>
    <property type="evidence" value="ECO:0007669"/>
    <property type="project" value="UniProtKB-EC"/>
</dbReference>
<evidence type="ECO:0000256" key="1">
    <source>
        <dbReference type="ARBA" id="ARBA00008601"/>
    </source>
</evidence>
<dbReference type="PANTHER" id="PTHR45848:SF4">
    <property type="entry name" value="DUAL SPECIFICITY PROTEIN PHOSPHATASE 12"/>
    <property type="match status" value="1"/>
</dbReference>
<keyword evidence="7" id="KW-1185">Reference proteome</keyword>
<accession>A2F1Y7</accession>
<dbReference type="KEGG" id="tva:4758909"/>
<dbReference type="Proteomes" id="UP000001542">
    <property type="component" value="Unassembled WGS sequence"/>
</dbReference>
<organism evidence="6 7">
    <name type="scientific">Trichomonas vaginalis (strain ATCC PRA-98 / G3)</name>
    <dbReference type="NCBI Taxonomy" id="412133"/>
    <lineage>
        <taxon>Eukaryota</taxon>
        <taxon>Metamonada</taxon>
        <taxon>Parabasalia</taxon>
        <taxon>Trichomonadida</taxon>
        <taxon>Trichomonadidae</taxon>
        <taxon>Trichomonas</taxon>
    </lineage>
</organism>
<dbReference type="VEuPathDB" id="TrichDB:TVAG_484590"/>
<keyword evidence="3" id="KW-0378">Hydrolase</keyword>
<name>A2F1Y7_TRIV3</name>
<proteinExistence type="inferred from homology"/>
<dbReference type="STRING" id="5722.A2F1Y7"/>
<dbReference type="AlphaFoldDB" id="A2F1Y7"/>
<dbReference type="PANTHER" id="PTHR45848">
    <property type="entry name" value="DUAL SPECIFICITY PROTEIN PHOSPHATASE 12 FAMILY MEMBER"/>
    <property type="match status" value="1"/>
</dbReference>